<dbReference type="EMBL" id="CP011104">
    <property type="protein sequence ID" value="AKH63623.1"/>
    <property type="molecule type" value="Genomic_DNA"/>
</dbReference>
<proteinExistence type="predicted"/>
<dbReference type="AlphaFoldDB" id="A0A0F7LNP1"/>
<dbReference type="InterPro" id="IPR009612">
    <property type="entry name" value="IcmF-rel"/>
</dbReference>
<keyword evidence="1" id="KW-0472">Membrane</keyword>
<dbReference type="Pfam" id="PF06761">
    <property type="entry name" value="IcmF-related"/>
    <property type="match status" value="1"/>
</dbReference>
<evidence type="ECO:0000256" key="1">
    <source>
        <dbReference type="SAM" id="Phobius"/>
    </source>
</evidence>
<dbReference type="KEGG" id="ptt:VY86_10065"/>
<dbReference type="InterPro" id="IPR053156">
    <property type="entry name" value="T6SS_TssM-like"/>
</dbReference>
<dbReference type="OrthoDB" id="9758229at2"/>
<dbReference type="InterPro" id="IPR017731">
    <property type="entry name" value="TssM1-like"/>
</dbReference>
<dbReference type="InterPro" id="IPR025743">
    <property type="entry name" value="TssM1_N"/>
</dbReference>
<feature type="domain" description="Type VI secretion system IcmF C-terminal" evidence="2">
    <location>
        <begin position="1054"/>
        <end position="1160"/>
    </location>
</feature>
<feature type="domain" description="Type VI secretion system component TssM1 N-terminal" evidence="4">
    <location>
        <begin position="210"/>
        <end position="461"/>
    </location>
</feature>
<feature type="transmembrane region" description="Helical" evidence="1">
    <location>
        <begin position="457"/>
        <end position="475"/>
    </location>
</feature>
<dbReference type="InterPro" id="IPR048677">
    <property type="entry name" value="TssM1_hel"/>
</dbReference>
<dbReference type="Pfam" id="PF06744">
    <property type="entry name" value="IcmF_C"/>
    <property type="match status" value="1"/>
</dbReference>
<dbReference type="PANTHER" id="PTHR36153:SF5">
    <property type="entry name" value="EXPORTED PROTEIN"/>
    <property type="match status" value="1"/>
</dbReference>
<dbReference type="STRING" id="230089.VY86_10065"/>
<name>A0A0F7LNP1_9GAMM</name>
<dbReference type="Pfam" id="PF14331">
    <property type="entry name" value="IcmF-related_N"/>
    <property type="match status" value="1"/>
</dbReference>
<dbReference type="Proteomes" id="UP000034866">
    <property type="component" value="Chromosome"/>
</dbReference>
<reference evidence="7" key="2">
    <citation type="submission" date="2015-03" db="EMBL/GenBank/DDBJ databases">
        <title>Genome sequence of Azospirillum thiophilum strain DSM 21654T.</title>
        <authorList>
            <person name="Kwak Y."/>
            <person name="Shin J.-H."/>
        </authorList>
    </citation>
    <scope>NUCLEOTIDE SEQUENCE [LARGE SCALE GENOMIC DNA]</scope>
    <source>
        <strain evidence="7">DSM 15199</strain>
    </source>
</reference>
<evidence type="ECO:0000259" key="4">
    <source>
        <dbReference type="Pfam" id="PF14331"/>
    </source>
</evidence>
<dbReference type="SUPFAM" id="SSF52540">
    <property type="entry name" value="P-loop containing nucleoside triphosphate hydrolases"/>
    <property type="match status" value="1"/>
</dbReference>
<gene>
    <name evidence="6" type="ORF">VY86_10065</name>
</gene>
<dbReference type="Pfam" id="PF21070">
    <property type="entry name" value="IcmF_helical"/>
    <property type="match status" value="1"/>
</dbReference>
<dbReference type="PATRIC" id="fig|230089.6.peg.2233"/>
<evidence type="ECO:0000259" key="2">
    <source>
        <dbReference type="Pfam" id="PF06744"/>
    </source>
</evidence>
<evidence type="ECO:0000259" key="5">
    <source>
        <dbReference type="Pfam" id="PF21070"/>
    </source>
</evidence>
<keyword evidence="1" id="KW-0812">Transmembrane</keyword>
<evidence type="ECO:0000259" key="3">
    <source>
        <dbReference type="Pfam" id="PF06761"/>
    </source>
</evidence>
<feature type="domain" description="IcmF-related" evidence="3">
    <location>
        <begin position="513"/>
        <end position="825"/>
    </location>
</feature>
<reference evidence="6 7" key="1">
    <citation type="journal article" date="2015" name="J. Biotechnol.">
        <title>Complete genome sequence of Photorhabdus temperata subsp. thracensis 39-8(T), an entomopathogenic bacterium for the improved commercial bioinsecticide.</title>
        <authorList>
            <person name="Kwak Y."/>
            <person name="Shin J.H."/>
        </authorList>
    </citation>
    <scope>NUCLEOTIDE SEQUENCE [LARGE SCALE GENOMIC DNA]</scope>
    <source>
        <strain evidence="6 7">DSM 15199</strain>
    </source>
</reference>
<protein>
    <submittedName>
        <fullName evidence="6">Type VI secretion protein IcmF</fullName>
    </submittedName>
</protein>
<accession>A0A0F7LNP1</accession>
<feature type="transmembrane region" description="Helical" evidence="1">
    <location>
        <begin position="21"/>
        <end position="43"/>
    </location>
</feature>
<dbReference type="InterPro" id="IPR010623">
    <property type="entry name" value="IcmF_C"/>
</dbReference>
<evidence type="ECO:0000313" key="6">
    <source>
        <dbReference type="EMBL" id="AKH63623.1"/>
    </source>
</evidence>
<dbReference type="PANTHER" id="PTHR36153">
    <property type="entry name" value="INNER MEMBRANE PROTEIN-RELATED"/>
    <property type="match status" value="1"/>
</dbReference>
<dbReference type="RefSeq" id="WP_046974834.1">
    <property type="nucleotide sequence ID" value="NZ_CP011104.1"/>
</dbReference>
<organism evidence="6 7">
    <name type="scientific">Photorhabdus thracensis</name>
    <dbReference type="NCBI Taxonomy" id="230089"/>
    <lineage>
        <taxon>Bacteria</taxon>
        <taxon>Pseudomonadati</taxon>
        <taxon>Pseudomonadota</taxon>
        <taxon>Gammaproteobacteria</taxon>
        <taxon>Enterobacterales</taxon>
        <taxon>Morganellaceae</taxon>
        <taxon>Photorhabdus</taxon>
    </lineage>
</organism>
<keyword evidence="7" id="KW-1185">Reference proteome</keyword>
<feature type="domain" description="Type VI secretion system component TssM1 helical" evidence="5">
    <location>
        <begin position="950"/>
        <end position="1013"/>
    </location>
</feature>
<evidence type="ECO:0000313" key="7">
    <source>
        <dbReference type="Proteomes" id="UP000034866"/>
    </source>
</evidence>
<feature type="transmembrane region" description="Helical" evidence="1">
    <location>
        <begin position="63"/>
        <end position="82"/>
    </location>
</feature>
<dbReference type="NCBIfam" id="TIGR03348">
    <property type="entry name" value="VI_IcmF"/>
    <property type="match status" value="1"/>
</dbReference>
<sequence length="1181" mass="134745">MNWLSLLLKNIKKPAMPRLPPLKATASLILALLPCIALIWIWGWGPGWQFRQTHPLENLSARGLATVIIILLALGFIGTKIWRRLRQLEKLKLDVALREVDPVLADITHQDSYLNHWKAQLQRHLGTWHYLYQRPWYLMLGNTGSGKTSLIQEGYKLTDIALPDSPKGEEAHPLHLRCWLGEKAVIIDPDGFLIDQISPSDTGKPQLPARLWQSLLTWLTENRQRQPLNGIILTVDTHRLLTDNKAQRERYIAALHLRLQDLRLTLHNPLPCYLVLTKLDRLHGFSAAFQSLDKPQRTQILGVTFSLNAQDEHRWRTELAQFWHQWMQQLNAAMPDMMLNKVDINQRSPLFSFTRQIQGLHSYLIQLLEGILYNGGPAQPGLRGVYLTSSRQIGQMDDIFTQSAAVQYHLGPQAFPTWPVADTAPYFTRSLFEDVLLAEPNLAAENRLWLSRNRRKLLAFSTTGAAVALALWAGWHDNYQKNYRAGEEVLAQAKTFLSIPPPKGEDRNGNLQLPLLNPLREATLAYGDYHQKGLFADMGLYQGADVGPYVENTYLQLLSQRFLPALMNGLLDDLNQAAKGSEEKLEVLRIMRMLEDRSGRNKSLVEQYMRERWSQVFNGQRQVQEQLLTHLDYALDHTDWRAAREADNPAAISSFAPYQRPMMNAQQELSQLSIYQRVYQTLRIKAQDSLPPPLNLRDQIGPSFDSIFIANNDKQLIIPQFLTMNGLNNYFVKQDDPLIDLTVMDSWVLNLSHNVQYSETDRQEIQRQITEQYLGDYTATWRGAMNNLDIRHFTDIPQAIGAIEQVISGEQPLSRALQILSDNTRLPVINHTLPAKEQQRLRDTPDYRLRVRINREFAPETAVLVEYGDKNSTLQGVYQKLIELHRYLLAIQNAPVPGKAALKAVQLRLEQNNSDPIFDVQQLAKTLPEPLNRWVGELAEQAWRVVMMAAVSSLEVEWSENVVKQYQTYLAGRYPFNPEATQDVPLSEFDRFFRPGGTLDAFYQQNLKPFVENNLIYGTDGEPLIRPDVLKQLTRADRIRDTFFTAQNGLGTQFAIEPLSLTGNKRRSLLNLDGQLLDYAHGRGSIVHLIWPNSMRAGVESQLTLIPDVSGKSPRAVSFTGPWAQLRLINSGKLTNVRQDSFDVLFSVDGGDMTYRIYVDESDNPFAGGLFSQFTLPDTLY</sequence>
<dbReference type="InterPro" id="IPR027417">
    <property type="entry name" value="P-loop_NTPase"/>
</dbReference>
<keyword evidence="1" id="KW-1133">Transmembrane helix</keyword>